<dbReference type="Pfam" id="PF07695">
    <property type="entry name" value="7TMR-DISM_7TM"/>
    <property type="match status" value="1"/>
</dbReference>
<evidence type="ECO:0000256" key="2">
    <source>
        <dbReference type="SAM" id="SignalP"/>
    </source>
</evidence>
<keyword evidence="5" id="KW-1185">Reference proteome</keyword>
<dbReference type="FunFam" id="3.30.70.270:FF:000001">
    <property type="entry name" value="Diguanylate cyclase domain protein"/>
    <property type="match status" value="1"/>
</dbReference>
<dbReference type="NCBIfam" id="TIGR00254">
    <property type="entry name" value="GGDEF"/>
    <property type="match status" value="1"/>
</dbReference>
<feature type="chain" id="PRO_5023083527" evidence="2">
    <location>
        <begin position="30"/>
        <end position="593"/>
    </location>
</feature>
<feature type="transmembrane region" description="Helical" evidence="1">
    <location>
        <begin position="258"/>
        <end position="277"/>
    </location>
</feature>
<gene>
    <name evidence="4" type="ORF">FE784_11350</name>
</gene>
<feature type="transmembrane region" description="Helical" evidence="1">
    <location>
        <begin position="312"/>
        <end position="335"/>
    </location>
</feature>
<dbReference type="Gene3D" id="3.30.70.270">
    <property type="match status" value="1"/>
</dbReference>
<dbReference type="PANTHER" id="PTHR45138">
    <property type="entry name" value="REGULATORY COMPONENTS OF SENSORY TRANSDUCTION SYSTEM"/>
    <property type="match status" value="1"/>
</dbReference>
<dbReference type="InterPro" id="IPR011623">
    <property type="entry name" value="7TMR_DISM_rcpt_extracell_dom1"/>
</dbReference>
<sequence length="593" mass="66910">MMDLRTVMLLVFMALCHLAWISDVSGASADGALQLNETIQSYDANRYLDILEDRDGTLTISDMGKPEIAERFAHNDGRIPGYGYTKSVYWAKLELDNRTFQRQWLLNIDQPPMDKIDMYVSDGSGQWLFKRTGDAYPFAEREVRNPDFSFYLDIGPDETKTVFLRFETEGAMIFPVKLATPVKHAEQQKAMDLLMGASFGILVVMSVYNTILAFLLRSRTYAYYVFINAIAALLYASLNGMAYQYLWPEAVWWNNRAIVFFICLAHIAALLFSRNFLKLDRYFPNIHRLFTWFILIELANIAVLFANYSAGLRLAACMLVLIDLTIVGVGVASLWKGFMPARFFMAGWGVFMIGSVLTLLADAGMLPQIFHIRYASQVGSVFEAIVLSLGLAARIQSMRVEKEQAEAMLIQSKQQAESDFLTGLYSRRYIVGQFEALQSFPDSRSFSLLLMDIDFFKRINDTYGHETGDSILKQFAAIIRGSLPEKGIAARFGGEEFVILLPDCDMRSAYGVAERLLDSVRKYPFRAGEISIPCSASIGVAEWKGSELESFESCVRRADYALYEAKKIGRDRVCVAARQKRSMAEDAVALPSE</sequence>
<dbReference type="Pfam" id="PF07696">
    <property type="entry name" value="7TMR-DISMED2"/>
    <property type="match status" value="1"/>
</dbReference>
<keyword evidence="2" id="KW-0732">Signal</keyword>
<feature type="signal peptide" evidence="2">
    <location>
        <begin position="1"/>
        <end position="29"/>
    </location>
</feature>
<dbReference type="PANTHER" id="PTHR45138:SF9">
    <property type="entry name" value="DIGUANYLATE CYCLASE DGCM-RELATED"/>
    <property type="match status" value="1"/>
</dbReference>
<keyword evidence="1" id="KW-1133">Transmembrane helix</keyword>
<name>A0A5C4TB21_9BACL</name>
<evidence type="ECO:0000313" key="5">
    <source>
        <dbReference type="Proteomes" id="UP000307943"/>
    </source>
</evidence>
<evidence type="ECO:0000256" key="1">
    <source>
        <dbReference type="SAM" id="Phobius"/>
    </source>
</evidence>
<dbReference type="GO" id="GO:0052621">
    <property type="term" value="F:diguanylate cyclase activity"/>
    <property type="evidence" value="ECO:0007669"/>
    <property type="project" value="TreeGrafter"/>
</dbReference>
<feature type="transmembrane region" description="Helical" evidence="1">
    <location>
        <begin position="342"/>
        <end position="360"/>
    </location>
</feature>
<dbReference type="Gene3D" id="2.60.40.2380">
    <property type="match status" value="1"/>
</dbReference>
<comment type="caution">
    <text evidence="4">The sequence shown here is derived from an EMBL/GenBank/DDBJ whole genome shotgun (WGS) entry which is preliminary data.</text>
</comment>
<evidence type="ECO:0000313" key="4">
    <source>
        <dbReference type="EMBL" id="TNJ66263.1"/>
    </source>
</evidence>
<dbReference type="InterPro" id="IPR043128">
    <property type="entry name" value="Rev_trsase/Diguanyl_cyclase"/>
</dbReference>
<dbReference type="InterPro" id="IPR029787">
    <property type="entry name" value="Nucleotide_cyclase"/>
</dbReference>
<dbReference type="CDD" id="cd01949">
    <property type="entry name" value="GGDEF"/>
    <property type="match status" value="1"/>
</dbReference>
<dbReference type="AlphaFoldDB" id="A0A5C4TB21"/>
<dbReference type="OrthoDB" id="9805474at2"/>
<dbReference type="InterPro" id="IPR000160">
    <property type="entry name" value="GGDEF_dom"/>
</dbReference>
<accession>A0A5C4TB21</accession>
<feature type="transmembrane region" description="Helical" evidence="1">
    <location>
        <begin position="193"/>
        <end position="216"/>
    </location>
</feature>
<proteinExistence type="predicted"/>
<feature type="transmembrane region" description="Helical" evidence="1">
    <location>
        <begin position="289"/>
        <end position="306"/>
    </location>
</feature>
<reference evidence="4 5" key="1">
    <citation type="submission" date="2019-05" db="EMBL/GenBank/DDBJ databases">
        <title>We sequenced the genome of Paenibacillus hemerocallicola KCTC 33185 for further insight into its adaptation and study the phylogeny of Paenibacillus.</title>
        <authorList>
            <person name="Narsing Rao M.P."/>
        </authorList>
    </citation>
    <scope>NUCLEOTIDE SEQUENCE [LARGE SCALE GENOMIC DNA]</scope>
    <source>
        <strain evidence="4 5">KCTC 33185</strain>
    </source>
</reference>
<dbReference type="SMART" id="SM00267">
    <property type="entry name" value="GGDEF"/>
    <property type="match status" value="1"/>
</dbReference>
<dbReference type="InterPro" id="IPR011622">
    <property type="entry name" value="7TMR_DISM_rcpt_extracell_dom2"/>
</dbReference>
<feature type="transmembrane region" description="Helical" evidence="1">
    <location>
        <begin position="223"/>
        <end position="246"/>
    </location>
</feature>
<dbReference type="InterPro" id="IPR050469">
    <property type="entry name" value="Diguanylate_Cyclase"/>
</dbReference>
<keyword evidence="1" id="KW-0812">Transmembrane</keyword>
<organism evidence="4 5">
    <name type="scientific">Paenibacillus hemerocallicola</name>
    <dbReference type="NCBI Taxonomy" id="1172614"/>
    <lineage>
        <taxon>Bacteria</taxon>
        <taxon>Bacillati</taxon>
        <taxon>Bacillota</taxon>
        <taxon>Bacilli</taxon>
        <taxon>Bacillales</taxon>
        <taxon>Paenibacillaceae</taxon>
        <taxon>Paenibacillus</taxon>
    </lineage>
</organism>
<dbReference type="PROSITE" id="PS50887">
    <property type="entry name" value="GGDEF"/>
    <property type="match status" value="1"/>
</dbReference>
<evidence type="ECO:0000259" key="3">
    <source>
        <dbReference type="PROSITE" id="PS50887"/>
    </source>
</evidence>
<dbReference type="Pfam" id="PF00990">
    <property type="entry name" value="GGDEF"/>
    <property type="match status" value="1"/>
</dbReference>
<keyword evidence="1" id="KW-0472">Membrane</keyword>
<dbReference type="SUPFAM" id="SSF55073">
    <property type="entry name" value="Nucleotide cyclase"/>
    <property type="match status" value="1"/>
</dbReference>
<feature type="domain" description="GGDEF" evidence="3">
    <location>
        <begin position="444"/>
        <end position="578"/>
    </location>
</feature>
<protein>
    <submittedName>
        <fullName evidence="4">GGDEF domain-containing protein</fullName>
    </submittedName>
</protein>
<dbReference type="Proteomes" id="UP000307943">
    <property type="component" value="Unassembled WGS sequence"/>
</dbReference>
<dbReference type="EMBL" id="VDCQ01000012">
    <property type="protein sequence ID" value="TNJ66263.1"/>
    <property type="molecule type" value="Genomic_DNA"/>
</dbReference>